<dbReference type="EMBL" id="FXTO01000018">
    <property type="protein sequence ID" value="SMO85544.1"/>
    <property type="molecule type" value="Genomic_DNA"/>
</dbReference>
<evidence type="ECO:0008006" key="4">
    <source>
        <dbReference type="Google" id="ProtNLM"/>
    </source>
</evidence>
<feature type="transmembrane region" description="Helical" evidence="1">
    <location>
        <begin position="122"/>
        <end position="145"/>
    </location>
</feature>
<gene>
    <name evidence="2" type="ORF">SAMN06265173_11812</name>
</gene>
<feature type="transmembrane region" description="Helical" evidence="1">
    <location>
        <begin position="204"/>
        <end position="222"/>
    </location>
</feature>
<evidence type="ECO:0000313" key="3">
    <source>
        <dbReference type="Proteomes" id="UP000316030"/>
    </source>
</evidence>
<feature type="transmembrane region" description="Helical" evidence="1">
    <location>
        <begin position="317"/>
        <end position="334"/>
    </location>
</feature>
<feature type="transmembrane region" description="Helical" evidence="1">
    <location>
        <begin position="169"/>
        <end position="192"/>
    </location>
</feature>
<proteinExistence type="predicted"/>
<name>A0A521ENR8_9RHOB</name>
<reference evidence="2 3" key="1">
    <citation type="submission" date="2017-05" db="EMBL/GenBank/DDBJ databases">
        <authorList>
            <person name="Varghese N."/>
            <person name="Submissions S."/>
        </authorList>
    </citation>
    <scope>NUCLEOTIDE SEQUENCE [LARGE SCALE GENOMIC DNA]</scope>
    <source>
        <strain evidence="2 3">DSM 29506</strain>
    </source>
</reference>
<dbReference type="OrthoDB" id="7832851at2"/>
<feature type="transmembrane region" description="Helical" evidence="1">
    <location>
        <begin position="389"/>
        <end position="412"/>
    </location>
</feature>
<keyword evidence="1" id="KW-0472">Membrane</keyword>
<sequence length="454" mass="48447">MISSLLLVLTSGAAIWALFNGGVTAAILGAVGLTSFLFMEFPRLARVGRILFALCLIVPVAFWALDILRTDLLLRAMERAAFLTFFVSVLSFLQAAAASSPLVQRSGNALVNQPPGRRYTVLSYGAAVFGVLLNMGTLTLLGTMVKSGVDAARHQTEPRISDIRLKRMILAILRGFCSIPLWSPLTVTLAIIHASIPEVSWFTLLPYSVPLGLAFLTTGWLVDRFTFPRGGQNTLKKGESLLVLVPLVGIVLMIPATAWGLSQLLSLSMIASLLVALPLLSLGWVAVQNWDAQPLTAAKHRLIHDILPAMPVMRSEIAIFASSAFLGALIGPMIDTDYLGDVIQSSGLSAGWVLVLTFWLIALCSGIGINPIISVSVACEVLPRLENLAIAPITVGVLAVGAWTVVVGYSPFSAAVRIAGRIINQEAARIGFIWNGLYSILCGAILTVVLLVIA</sequence>
<organism evidence="2 3">
    <name type="scientific">Thalassovita litoralis</name>
    <dbReference type="NCBI Taxonomy" id="1010611"/>
    <lineage>
        <taxon>Bacteria</taxon>
        <taxon>Pseudomonadati</taxon>
        <taxon>Pseudomonadota</taxon>
        <taxon>Alphaproteobacteria</taxon>
        <taxon>Rhodobacterales</taxon>
        <taxon>Roseobacteraceae</taxon>
        <taxon>Thalassovita</taxon>
    </lineage>
</organism>
<dbReference type="RefSeq" id="WP_142493959.1">
    <property type="nucleotide sequence ID" value="NZ_FXTO01000018.1"/>
</dbReference>
<dbReference type="Proteomes" id="UP000316030">
    <property type="component" value="Unassembled WGS sequence"/>
</dbReference>
<keyword evidence="1" id="KW-1133">Transmembrane helix</keyword>
<feature type="transmembrane region" description="Helical" evidence="1">
    <location>
        <begin position="267"/>
        <end position="287"/>
    </location>
</feature>
<accession>A0A521ENR8</accession>
<feature type="transmembrane region" description="Helical" evidence="1">
    <location>
        <begin position="80"/>
        <end position="102"/>
    </location>
</feature>
<feature type="transmembrane region" description="Helical" evidence="1">
    <location>
        <begin position="354"/>
        <end position="377"/>
    </location>
</feature>
<feature type="transmembrane region" description="Helical" evidence="1">
    <location>
        <begin position="49"/>
        <end position="68"/>
    </location>
</feature>
<dbReference type="AlphaFoldDB" id="A0A521ENR8"/>
<evidence type="ECO:0000313" key="2">
    <source>
        <dbReference type="EMBL" id="SMO85544.1"/>
    </source>
</evidence>
<evidence type="ECO:0000256" key="1">
    <source>
        <dbReference type="SAM" id="Phobius"/>
    </source>
</evidence>
<feature type="transmembrane region" description="Helical" evidence="1">
    <location>
        <begin position="242"/>
        <end position="261"/>
    </location>
</feature>
<keyword evidence="1" id="KW-0812">Transmembrane</keyword>
<protein>
    <recommendedName>
        <fullName evidence="4">H+/gluconate symporter</fullName>
    </recommendedName>
</protein>
<keyword evidence="3" id="KW-1185">Reference proteome</keyword>
<feature type="transmembrane region" description="Helical" evidence="1">
    <location>
        <begin position="432"/>
        <end position="453"/>
    </location>
</feature>